<comment type="caution">
    <text evidence="9">The sequence shown here is derived from an EMBL/GenBank/DDBJ whole genome shotgun (WGS) entry which is preliminary data.</text>
</comment>
<dbReference type="EMBL" id="ATJN01000078">
    <property type="protein sequence ID" value="EPI51162.1"/>
    <property type="molecule type" value="Genomic_DNA"/>
</dbReference>
<dbReference type="Gene3D" id="2.60.40.10">
    <property type="entry name" value="Immunoglobulins"/>
    <property type="match status" value="2"/>
</dbReference>
<dbReference type="Pfam" id="PF00746">
    <property type="entry name" value="Gram_pos_anchor"/>
    <property type="match status" value="1"/>
</dbReference>
<accession>T2PJJ6</accession>
<dbReference type="AlphaFoldDB" id="T2PJJ6"/>
<keyword evidence="2" id="KW-0964">Secreted</keyword>
<organism evidence="9 10">
    <name type="scientific">Gardnerella pickettii JCP8017A</name>
    <dbReference type="NCBI Taxonomy" id="1261062"/>
    <lineage>
        <taxon>Bacteria</taxon>
        <taxon>Bacillati</taxon>
        <taxon>Actinomycetota</taxon>
        <taxon>Actinomycetes</taxon>
        <taxon>Bifidobacteriales</taxon>
        <taxon>Bifidobacteriaceae</taxon>
        <taxon>Gardnerella</taxon>
        <taxon>Gardnerella pickettii</taxon>
    </lineage>
</organism>
<feature type="domain" description="SpaA-like prealbumin fold" evidence="8">
    <location>
        <begin position="428"/>
        <end position="540"/>
    </location>
</feature>
<dbReference type="Gene3D" id="2.60.40.740">
    <property type="match status" value="1"/>
</dbReference>
<dbReference type="InterPro" id="IPR019931">
    <property type="entry name" value="LPXTG_anchor"/>
</dbReference>
<keyword evidence="1" id="KW-0134">Cell wall</keyword>
<evidence type="ECO:0000313" key="10">
    <source>
        <dbReference type="Proteomes" id="UP000015779"/>
    </source>
</evidence>
<keyword evidence="3" id="KW-0732">Signal</keyword>
<dbReference type="Pfam" id="PF17802">
    <property type="entry name" value="SpaA"/>
    <property type="match status" value="2"/>
</dbReference>
<feature type="domain" description="SpaA-like prealbumin fold" evidence="8">
    <location>
        <begin position="99"/>
        <end position="214"/>
    </location>
</feature>
<name>T2PJJ6_9BIFI</name>
<protein>
    <submittedName>
        <fullName evidence="9">LPXTG-motif protein cell wall anchor domain protein</fullName>
    </submittedName>
</protein>
<proteinExistence type="predicted"/>
<evidence type="ECO:0000313" key="9">
    <source>
        <dbReference type="EMBL" id="EPI51162.1"/>
    </source>
</evidence>
<feature type="transmembrane region" description="Helical" evidence="6">
    <location>
        <begin position="574"/>
        <end position="597"/>
    </location>
</feature>
<feature type="domain" description="Gram-positive cocci surface proteins LPxTG" evidence="7">
    <location>
        <begin position="570"/>
        <end position="604"/>
    </location>
</feature>
<dbReference type="PATRIC" id="fig|1261062.4.peg.1068"/>
<keyword evidence="6" id="KW-1133">Transmembrane helix</keyword>
<feature type="region of interest" description="Disordered" evidence="5">
    <location>
        <begin position="146"/>
        <end position="171"/>
    </location>
</feature>
<evidence type="ECO:0000256" key="3">
    <source>
        <dbReference type="ARBA" id="ARBA00022729"/>
    </source>
</evidence>
<evidence type="ECO:0000256" key="2">
    <source>
        <dbReference type="ARBA" id="ARBA00022525"/>
    </source>
</evidence>
<feature type="region of interest" description="Disordered" evidence="5">
    <location>
        <begin position="397"/>
        <end position="419"/>
    </location>
</feature>
<dbReference type="InterPro" id="IPR048052">
    <property type="entry name" value="FM1-like"/>
</dbReference>
<keyword evidence="4" id="KW-0572">Peptidoglycan-anchor</keyword>
<dbReference type="GO" id="GO:0005975">
    <property type="term" value="P:carbohydrate metabolic process"/>
    <property type="evidence" value="ECO:0007669"/>
    <property type="project" value="UniProtKB-ARBA"/>
</dbReference>
<evidence type="ECO:0000256" key="4">
    <source>
        <dbReference type="ARBA" id="ARBA00023088"/>
    </source>
</evidence>
<gene>
    <name evidence="9" type="ORF">HMPREF1577_01181</name>
</gene>
<dbReference type="InterPro" id="IPR041033">
    <property type="entry name" value="SpaA_PFL_dom_1"/>
</dbReference>
<evidence type="ECO:0000256" key="1">
    <source>
        <dbReference type="ARBA" id="ARBA00022512"/>
    </source>
</evidence>
<evidence type="ECO:0000256" key="5">
    <source>
        <dbReference type="SAM" id="MobiDB-lite"/>
    </source>
</evidence>
<evidence type="ECO:0000256" key="6">
    <source>
        <dbReference type="SAM" id="Phobius"/>
    </source>
</evidence>
<dbReference type="InterPro" id="IPR013783">
    <property type="entry name" value="Ig-like_fold"/>
</dbReference>
<evidence type="ECO:0000259" key="7">
    <source>
        <dbReference type="Pfam" id="PF00746"/>
    </source>
</evidence>
<dbReference type="NCBIfam" id="NF033902">
    <property type="entry name" value="iso_D2_wall_anc"/>
    <property type="match status" value="1"/>
</dbReference>
<dbReference type="NCBIfam" id="TIGR01167">
    <property type="entry name" value="LPXTG_anchor"/>
    <property type="match status" value="1"/>
</dbReference>
<reference evidence="9 10" key="1">
    <citation type="submission" date="2013-06" db="EMBL/GenBank/DDBJ databases">
        <authorList>
            <person name="Weinstock G."/>
            <person name="Sodergren E."/>
            <person name="Lobos E.A."/>
            <person name="Fulton L."/>
            <person name="Fulton R."/>
            <person name="Courtney L."/>
            <person name="Fronick C."/>
            <person name="O'Laughlin M."/>
            <person name="Godfrey J."/>
            <person name="Wilson R.M."/>
            <person name="Miner T."/>
            <person name="Farmer C."/>
            <person name="Delehaunty K."/>
            <person name="Cordes M."/>
            <person name="Minx P."/>
            <person name="Tomlinson C."/>
            <person name="Chen J."/>
            <person name="Wollam A."/>
            <person name="Pepin K.H."/>
            <person name="Bhonagiri V."/>
            <person name="Zhang X."/>
            <person name="Warren W."/>
            <person name="Mitreva M."/>
            <person name="Mardis E.R."/>
            <person name="Wilson R.K."/>
        </authorList>
    </citation>
    <scope>NUCLEOTIDE SEQUENCE [LARGE SCALE GENOMIC DNA]</scope>
    <source>
        <strain evidence="9 10">JCP8017A</strain>
    </source>
</reference>
<keyword evidence="6" id="KW-0472">Membrane</keyword>
<dbReference type="HOGENOM" id="CLU_029024_2_0_11"/>
<keyword evidence="6" id="KW-0812">Transmembrane</keyword>
<evidence type="ECO:0000259" key="8">
    <source>
        <dbReference type="Pfam" id="PF17802"/>
    </source>
</evidence>
<sequence>MTPPTVRNTKHNTYLSKCSQEQNKQGEIMNKITKQCVAAVASLAMAGTLCVAGAVVAGSSAWADTPEKAPWGLGNTAAQKKGTITITKYKYALKADGSQEKKDKVAGAEFTVKKVTKINNQDIDLTKYDDWMKVAGIVEKVNSGKESEANLTLENPGTKKETGSGETGTVKGEAKFPNLEIGLYKVEETKAAPGYAVLSKPFFMTIPQVTREKNSTDNTYTYNVSVEPKNKSTKDAIQKKVDTSGTVGAGDEIPYTITTDVTTTSETSPENYTKEDLQGFAVWDDALTNAYDGVTGDLTTENAKALVKEVKIGDTKIDTANYTVSVEKHSANNANGPENGRVRIKVTFIDGGLDDIAAAIKTAYKTDKTKLPKVSVKLVFKLAANAPTDNTGFYNKYGYQPGHGKNGTTPDPVNPPNPDPDTKVTLVKFQIKKVDGTNVSKALPGAKFAVFAKEQDAKNCVADKTRSDANCKGNATKGYTTGTTVAAGLAGATAGTAQDTGLTGAFEVKVGEKFYIVETAAPEGFALSPKVEEVTANNTGEGYDTNKAIFTYTFKDLPNGGEGNKRWFNLPETGAAGVIIFALIGLGLVGSGMFVFLKNRKKEEEQAA</sequence>
<dbReference type="Proteomes" id="UP000015779">
    <property type="component" value="Unassembled WGS sequence"/>
</dbReference>